<gene>
    <name evidence="8" type="ORF">EPD65_03620</name>
</gene>
<feature type="domain" description="AMP-dependent synthetase/ligase" evidence="7">
    <location>
        <begin position="19"/>
        <end position="383"/>
    </location>
</feature>
<dbReference type="SUPFAM" id="SSF56801">
    <property type="entry name" value="Acetyl-CoA synthetase-like"/>
    <property type="match status" value="1"/>
</dbReference>
<keyword evidence="3" id="KW-0276">Fatty acid metabolism</keyword>
<dbReference type="GO" id="GO:0016020">
    <property type="term" value="C:membrane"/>
    <property type="evidence" value="ECO:0007669"/>
    <property type="project" value="TreeGrafter"/>
</dbReference>
<keyword evidence="4" id="KW-0443">Lipid metabolism</keyword>
<dbReference type="AlphaFoldDB" id="A0A4R1CJY0"/>
<evidence type="ECO:0000256" key="6">
    <source>
        <dbReference type="ARBA" id="ARBA00032875"/>
    </source>
</evidence>
<protein>
    <recommendedName>
        <fullName evidence="6">Acyl-CoA synthetase</fullName>
    </recommendedName>
</protein>
<keyword evidence="9" id="KW-1185">Reference proteome</keyword>
<proteinExistence type="inferred from homology"/>
<evidence type="ECO:0000256" key="2">
    <source>
        <dbReference type="ARBA" id="ARBA00022598"/>
    </source>
</evidence>
<dbReference type="PANTHER" id="PTHR43272">
    <property type="entry name" value="LONG-CHAIN-FATTY-ACID--COA LIGASE"/>
    <property type="match status" value="1"/>
</dbReference>
<dbReference type="Pfam" id="PF00501">
    <property type="entry name" value="AMP-binding"/>
    <property type="match status" value="1"/>
</dbReference>
<evidence type="ECO:0000259" key="7">
    <source>
        <dbReference type="Pfam" id="PF00501"/>
    </source>
</evidence>
<keyword evidence="2 8" id="KW-0436">Ligase</keyword>
<evidence type="ECO:0000256" key="1">
    <source>
        <dbReference type="ARBA" id="ARBA00006432"/>
    </source>
</evidence>
<sequence>MDQTRTVPALDAASLCEAFQVTVRHRPDQVALRIPGGAVEITWFEYGERVRRLAAGLAACGVRAGDTVGIMMVNRPEAAMIDTAALHLGAIPFSVYNTSSPEQLAYLLGDAGCRVVATQQGFLAGVRGSGVDLSTVISVDGGDGTLSFADLEAKGDVDFDFEASWRAVGPEDVLTLIYTSGTTGPPKGVELTHGGMLAQLRGVQQILPATPDDRAASYLPFAHVADRWASQYNHLVFGIQVTYVDDPKAIVGALADARPTLWGAVPRVWEKIKAALEAKGITDPAALSAEMRAGVLQLLGLDQVTWSVSGAAPIAPEVLQFFLDLGLPICELWGMSEISCVGTVNRTDDIRIGTVGQVLPGCEVTLADDGELLFRGPTLMHGYRGLPEKTAEAIDADGWLHTGDIATIDDEGFVTIVDRKKELIISAGGKNMSPANIEQVMKAAHPLIGQAVVIGDRRPYNVALLVLDPDACAAYAAQAGLADASAAALYADPGVVAAVAMAVEEANGRLSRVEQIKRYRILDVDWLPGGDELTPTMKLKRKPIDAKYADVIEALYAD</sequence>
<comment type="similarity">
    <text evidence="1">Belongs to the ATP-dependent AMP-binding enzyme family.</text>
</comment>
<evidence type="ECO:0000256" key="3">
    <source>
        <dbReference type="ARBA" id="ARBA00022832"/>
    </source>
</evidence>
<dbReference type="CDD" id="cd05907">
    <property type="entry name" value="VL_LC_FACS_like"/>
    <property type="match status" value="1"/>
</dbReference>
<evidence type="ECO:0000313" key="8">
    <source>
        <dbReference type="EMBL" id="TCJ30308.1"/>
    </source>
</evidence>
<dbReference type="Gene3D" id="3.40.50.12780">
    <property type="entry name" value="N-terminal domain of ligase-like"/>
    <property type="match status" value="1"/>
</dbReference>
<dbReference type="EMBL" id="SJZJ01000004">
    <property type="protein sequence ID" value="TCJ30308.1"/>
    <property type="molecule type" value="Genomic_DNA"/>
</dbReference>
<evidence type="ECO:0000256" key="5">
    <source>
        <dbReference type="ARBA" id="ARBA00024484"/>
    </source>
</evidence>
<dbReference type="RefSeq" id="WP_131581808.1">
    <property type="nucleotide sequence ID" value="NZ_SJZJ01000004.1"/>
</dbReference>
<dbReference type="InterPro" id="IPR020845">
    <property type="entry name" value="AMP-binding_CS"/>
</dbReference>
<dbReference type="InterPro" id="IPR042099">
    <property type="entry name" value="ANL_N_sf"/>
</dbReference>
<dbReference type="Gene3D" id="3.30.300.30">
    <property type="match status" value="1"/>
</dbReference>
<evidence type="ECO:0000256" key="4">
    <source>
        <dbReference type="ARBA" id="ARBA00023098"/>
    </source>
</evidence>
<comment type="caution">
    <text evidence="8">The sequence shown here is derived from an EMBL/GenBank/DDBJ whole genome shotgun (WGS) entry which is preliminary data.</text>
</comment>
<dbReference type="InterPro" id="IPR045851">
    <property type="entry name" value="AMP-bd_C_sf"/>
</dbReference>
<evidence type="ECO:0000313" key="9">
    <source>
        <dbReference type="Proteomes" id="UP000295453"/>
    </source>
</evidence>
<dbReference type="PANTHER" id="PTHR43272:SF32">
    <property type="entry name" value="AMP-DEPENDENT SYNTHETASE_LIGASE DOMAIN-CONTAINING PROTEIN"/>
    <property type="match status" value="1"/>
</dbReference>
<accession>A0A4R1CJY0</accession>
<dbReference type="GO" id="GO:0004467">
    <property type="term" value="F:long-chain fatty acid-CoA ligase activity"/>
    <property type="evidence" value="ECO:0007669"/>
    <property type="project" value="UniProtKB-EC"/>
</dbReference>
<dbReference type="PROSITE" id="PS00455">
    <property type="entry name" value="AMP_BINDING"/>
    <property type="match status" value="1"/>
</dbReference>
<comment type="catalytic activity">
    <reaction evidence="5">
        <text>a long-chain fatty acid + ATP + CoA = a long-chain fatty acyl-CoA + AMP + diphosphate</text>
        <dbReference type="Rhea" id="RHEA:15421"/>
        <dbReference type="ChEBI" id="CHEBI:30616"/>
        <dbReference type="ChEBI" id="CHEBI:33019"/>
        <dbReference type="ChEBI" id="CHEBI:57287"/>
        <dbReference type="ChEBI" id="CHEBI:57560"/>
        <dbReference type="ChEBI" id="CHEBI:83139"/>
        <dbReference type="ChEBI" id="CHEBI:456215"/>
        <dbReference type="EC" id="6.2.1.3"/>
    </reaction>
    <physiologicalReaction direction="left-to-right" evidence="5">
        <dbReference type="Rhea" id="RHEA:15422"/>
    </physiologicalReaction>
</comment>
<organism evidence="8 9">
    <name type="scientific">Nocardioides jejuensis</name>
    <dbReference type="NCBI Taxonomy" id="2502782"/>
    <lineage>
        <taxon>Bacteria</taxon>
        <taxon>Bacillati</taxon>
        <taxon>Actinomycetota</taxon>
        <taxon>Actinomycetes</taxon>
        <taxon>Propionibacteriales</taxon>
        <taxon>Nocardioidaceae</taxon>
        <taxon>Nocardioides</taxon>
    </lineage>
</organism>
<dbReference type="OrthoDB" id="9803968at2"/>
<reference evidence="8 9" key="1">
    <citation type="submission" date="2019-03" db="EMBL/GenBank/DDBJ databases">
        <authorList>
            <person name="Kim M.K.M."/>
        </authorList>
    </citation>
    <scope>NUCLEOTIDE SEQUENCE [LARGE SCALE GENOMIC DNA]</scope>
    <source>
        <strain evidence="8 9">18JY15-6</strain>
    </source>
</reference>
<dbReference type="Proteomes" id="UP000295453">
    <property type="component" value="Unassembled WGS sequence"/>
</dbReference>
<dbReference type="Pfam" id="PF23562">
    <property type="entry name" value="AMP-binding_C_3"/>
    <property type="match status" value="1"/>
</dbReference>
<name>A0A4R1CJY0_9ACTN</name>
<dbReference type="InterPro" id="IPR000873">
    <property type="entry name" value="AMP-dep_synth/lig_dom"/>
</dbReference>